<keyword evidence="1" id="KW-0732">Signal</keyword>
<evidence type="ECO:0008006" key="4">
    <source>
        <dbReference type="Google" id="ProtNLM"/>
    </source>
</evidence>
<keyword evidence="3" id="KW-1185">Reference proteome</keyword>
<dbReference type="Proteomes" id="UP000685013">
    <property type="component" value="Chromosome 1"/>
</dbReference>
<gene>
    <name evidence="2" type="ORF">SDJN03_01463</name>
</gene>
<name>A0AAV6P8B8_9ROSI</name>
<organism evidence="2 3">
    <name type="scientific">Cucurbita argyrosperma subsp. sororia</name>
    <dbReference type="NCBI Taxonomy" id="37648"/>
    <lineage>
        <taxon>Eukaryota</taxon>
        <taxon>Viridiplantae</taxon>
        <taxon>Streptophyta</taxon>
        <taxon>Embryophyta</taxon>
        <taxon>Tracheophyta</taxon>
        <taxon>Spermatophyta</taxon>
        <taxon>Magnoliopsida</taxon>
        <taxon>eudicotyledons</taxon>
        <taxon>Gunneridae</taxon>
        <taxon>Pentapetalae</taxon>
        <taxon>rosids</taxon>
        <taxon>fabids</taxon>
        <taxon>Cucurbitales</taxon>
        <taxon>Cucurbitaceae</taxon>
        <taxon>Cucurbiteae</taxon>
        <taxon>Cucurbita</taxon>
    </lineage>
</organism>
<evidence type="ECO:0000313" key="2">
    <source>
        <dbReference type="EMBL" id="KAG6608121.1"/>
    </source>
</evidence>
<feature type="non-terminal residue" evidence="2">
    <location>
        <position position="1"/>
    </location>
</feature>
<dbReference type="AlphaFoldDB" id="A0AAV6P8B8"/>
<accession>A0AAV6P8B8</accession>
<comment type="caution">
    <text evidence="2">The sequence shown here is derived from an EMBL/GenBank/DDBJ whole genome shotgun (WGS) entry which is preliminary data.</text>
</comment>
<feature type="chain" id="PRO_5043753410" description="Secreted protein" evidence="1">
    <location>
        <begin position="30"/>
        <end position="97"/>
    </location>
</feature>
<reference evidence="2 3" key="1">
    <citation type="journal article" date="2021" name="Hortic Res">
        <title>The domestication of Cucurbita argyrosperma as revealed by the genome of its wild relative.</title>
        <authorList>
            <person name="Barrera-Redondo J."/>
            <person name="Sanchez-de la Vega G."/>
            <person name="Aguirre-Liguori J.A."/>
            <person name="Castellanos-Morales G."/>
            <person name="Gutierrez-Guerrero Y.T."/>
            <person name="Aguirre-Dugua X."/>
            <person name="Aguirre-Planter E."/>
            <person name="Tenaillon M.I."/>
            <person name="Lira-Saade R."/>
            <person name="Eguiarte L.E."/>
        </authorList>
    </citation>
    <scope>NUCLEOTIDE SEQUENCE [LARGE SCALE GENOMIC DNA]</scope>
    <source>
        <strain evidence="2">JBR-2021</strain>
    </source>
</reference>
<protein>
    <recommendedName>
        <fullName evidence="4">Secreted protein</fullName>
    </recommendedName>
</protein>
<feature type="signal peptide" evidence="1">
    <location>
        <begin position="1"/>
        <end position="29"/>
    </location>
</feature>
<sequence>MHFVATVPQFCCFFWCLKVLLLWLAELKADRYTCILSHTQAICLPFHEKAFEVEIAQGSKIHDLMIVVLNCSFSMCQINTRYSVSTVQSMILGRNVG</sequence>
<evidence type="ECO:0000313" key="3">
    <source>
        <dbReference type="Proteomes" id="UP000685013"/>
    </source>
</evidence>
<dbReference type="EMBL" id="JAGKQH010000001">
    <property type="protein sequence ID" value="KAG6608121.1"/>
    <property type="molecule type" value="Genomic_DNA"/>
</dbReference>
<evidence type="ECO:0000256" key="1">
    <source>
        <dbReference type="SAM" id="SignalP"/>
    </source>
</evidence>
<proteinExistence type="predicted"/>